<feature type="compositionally biased region" description="Basic and acidic residues" evidence="1">
    <location>
        <begin position="174"/>
        <end position="191"/>
    </location>
</feature>
<feature type="domain" description="DUF4378" evidence="2">
    <location>
        <begin position="848"/>
        <end position="1024"/>
    </location>
</feature>
<feature type="compositionally biased region" description="Low complexity" evidence="1">
    <location>
        <begin position="138"/>
        <end position="154"/>
    </location>
</feature>
<dbReference type="Pfam" id="PF14383">
    <property type="entry name" value="VARLMGL"/>
    <property type="match status" value="1"/>
</dbReference>
<gene>
    <name evidence="4" type="ORF">RHGRI_024016</name>
</gene>
<feature type="region of interest" description="Disordered" evidence="1">
    <location>
        <begin position="124"/>
        <end position="156"/>
    </location>
</feature>
<name>A0AAV6JA95_9ERIC</name>
<feature type="region of interest" description="Disordered" evidence="1">
    <location>
        <begin position="769"/>
        <end position="792"/>
    </location>
</feature>
<evidence type="ECO:0000313" key="4">
    <source>
        <dbReference type="EMBL" id="KAG5536444.1"/>
    </source>
</evidence>
<reference evidence="4" key="1">
    <citation type="submission" date="2020-08" db="EMBL/GenBank/DDBJ databases">
        <title>Plant Genome Project.</title>
        <authorList>
            <person name="Zhang R.-G."/>
        </authorList>
    </citation>
    <scope>NUCLEOTIDE SEQUENCE</scope>
    <source>
        <strain evidence="4">WSP0</strain>
        <tissue evidence="4">Leaf</tissue>
    </source>
</reference>
<feature type="domain" description="DUF3741" evidence="3">
    <location>
        <begin position="293"/>
        <end position="314"/>
    </location>
</feature>
<feature type="region of interest" description="Disordered" evidence="1">
    <location>
        <begin position="555"/>
        <end position="651"/>
    </location>
</feature>
<evidence type="ECO:0008006" key="6">
    <source>
        <dbReference type="Google" id="ProtNLM"/>
    </source>
</evidence>
<dbReference type="Proteomes" id="UP000823749">
    <property type="component" value="Chromosome 8"/>
</dbReference>
<evidence type="ECO:0000259" key="2">
    <source>
        <dbReference type="Pfam" id="PF14309"/>
    </source>
</evidence>
<proteinExistence type="predicted"/>
<dbReference type="InterPro" id="IPR033334">
    <property type="entry name" value="LNG1/2"/>
</dbReference>
<dbReference type="PANTHER" id="PTHR31680">
    <property type="entry name" value="LONGIFOLIA PROTEIN"/>
    <property type="match status" value="1"/>
</dbReference>
<feature type="compositionally biased region" description="Polar residues" evidence="1">
    <location>
        <begin position="562"/>
        <end position="584"/>
    </location>
</feature>
<dbReference type="PANTHER" id="PTHR31680:SF4">
    <property type="entry name" value="LONGIFOLIA PROTEIN"/>
    <property type="match status" value="1"/>
</dbReference>
<dbReference type="InterPro" id="IPR032795">
    <property type="entry name" value="DUF3741-assoc"/>
</dbReference>
<dbReference type="GO" id="GO:0051513">
    <property type="term" value="P:regulation of monopolar cell growth"/>
    <property type="evidence" value="ECO:0007669"/>
    <property type="project" value="InterPro"/>
</dbReference>
<protein>
    <recommendedName>
        <fullName evidence="6">DUF4378 domain-containing protein</fullName>
    </recommendedName>
</protein>
<comment type="caution">
    <text evidence="4">The sequence shown here is derived from an EMBL/GenBank/DDBJ whole genome shotgun (WGS) entry which is preliminary data.</text>
</comment>
<dbReference type="InterPro" id="IPR025486">
    <property type="entry name" value="DUF4378"/>
</dbReference>
<dbReference type="EMBL" id="JACTNZ010000008">
    <property type="protein sequence ID" value="KAG5536444.1"/>
    <property type="molecule type" value="Genomic_DNA"/>
</dbReference>
<organism evidence="4 5">
    <name type="scientific">Rhododendron griersonianum</name>
    <dbReference type="NCBI Taxonomy" id="479676"/>
    <lineage>
        <taxon>Eukaryota</taxon>
        <taxon>Viridiplantae</taxon>
        <taxon>Streptophyta</taxon>
        <taxon>Embryophyta</taxon>
        <taxon>Tracheophyta</taxon>
        <taxon>Spermatophyta</taxon>
        <taxon>Magnoliopsida</taxon>
        <taxon>eudicotyledons</taxon>
        <taxon>Gunneridae</taxon>
        <taxon>Pentapetalae</taxon>
        <taxon>asterids</taxon>
        <taxon>Ericales</taxon>
        <taxon>Ericaceae</taxon>
        <taxon>Ericoideae</taxon>
        <taxon>Rhodoreae</taxon>
        <taxon>Rhododendron</taxon>
    </lineage>
</organism>
<evidence type="ECO:0000313" key="5">
    <source>
        <dbReference type="Proteomes" id="UP000823749"/>
    </source>
</evidence>
<feature type="compositionally biased region" description="Polar residues" evidence="1">
    <location>
        <begin position="777"/>
        <end position="786"/>
    </location>
</feature>
<dbReference type="Pfam" id="PF14309">
    <property type="entry name" value="DUF4378"/>
    <property type="match status" value="1"/>
</dbReference>
<sequence>MAAKYLYPWADDKPHLKKQIGCMTGIFQLLDRQHVLTGRRTSGQSPKRLPSDAPDLQVFCFASSLAPDSGCSHFNNGTFEEENICHWSAVEEKSSTKTVKEKHRVSMESSQASFSSYSRSSFFSSPDSNGTAQPPPLSFDQSSSSSQFGRQSLDLPNEVKDSMYRKDWRLPVRTSTKEETAESAVLKHENSPRPLQLSKSVNGSFSVEFQEASSRTSCRSKDGSLFSVQKDAHRLSYDGSDLSRLSFESRDSFKSTPKLKEHPRLSLDSRVGSVSSPKYDSKSEFVIKKSLKDGETRPPNVVAKLMGLETLPDSALASDSHLEFLKTCQVEHCDPFPRSLKPTDPCLSIRTSTSLRNSWKESGSRNNPESVKKLISRLPIEPAPWKLLGGSSQKLDVKHLKKLGRATPSFPSAYIEFEKRLKDLELSQSGKDLRALKQLIDAMQAKGLLDNRREEQDLNFANQQDYEPRYRSPHLSAGSVNKQKLHSDCVNSFTNKGGNSLRTFESKIVIMKPAKLVEKSDILTSSVTPMDCLSSLPKLQVEYGDSRKSTLNYRSSKKKIQKNGNAVGSSYNNKTKFTSTSSPQLPKENTIGLVKSSGSVSPRLQQKKLELDNRCRPPIAPDSSKSRRQPNNQLPELGSPGGKRRPKSANLLRIDHQSSYISTETRNLSYQQDDCYMRSQGNVVMDSVIDTDVPNLDRCAESNGSQSPSMKNAKYSASRLVKKKLGPALSEDGCLAEFASVASVHHSPVSVLEYPMYKDDALSPVKQMPDVLKDDGTMNSNSNSSRKQPDSAENLVTYHTGYSHNSQITHKKLESIEHLVKKLRQLNSTHDETQTDYIASLCETSNPDHRYISEVLVASGFLLRDLNSTLTNFQLHPLGLPINPQLFLVLEQIKSSTLHGRECSIKKLEKDKFHRKLIFDAVNEILVGKLASVGHSHEPWLRPEKQARKYLNAQKLLRDLCSEMEQLQAKKSGCGFEENEEDSLKSILYEDLVHPAENWTNFCGEISGTVLDVERLIFKALVDEIVHGEAVGLRIKLGSSLSMEKNMTLIEDVLLQIGIEQFPGKQKKNVPSNLE</sequence>
<evidence type="ECO:0000256" key="1">
    <source>
        <dbReference type="SAM" id="MobiDB-lite"/>
    </source>
</evidence>
<dbReference type="AlphaFoldDB" id="A0AAV6JA95"/>
<keyword evidence="5" id="KW-1185">Reference proteome</keyword>
<feature type="region of interest" description="Disordered" evidence="1">
    <location>
        <begin position="174"/>
        <end position="199"/>
    </location>
</feature>
<accession>A0AAV6JA95</accession>
<evidence type="ECO:0000259" key="3">
    <source>
        <dbReference type="Pfam" id="PF14383"/>
    </source>
</evidence>